<comment type="caution">
    <text evidence="8">The sequence shown here is derived from an EMBL/GenBank/DDBJ whole genome shotgun (WGS) entry which is preliminary data.</text>
</comment>
<accession>A0AA36FTG5</accession>
<keyword evidence="3 6" id="KW-0812">Transmembrane</keyword>
<dbReference type="GO" id="GO:0016020">
    <property type="term" value="C:membrane"/>
    <property type="evidence" value="ECO:0007669"/>
    <property type="project" value="UniProtKB-SubCell"/>
</dbReference>
<dbReference type="Pfam" id="PF02171">
    <property type="entry name" value="Piwi"/>
    <property type="match status" value="1"/>
</dbReference>
<evidence type="ECO:0000256" key="2">
    <source>
        <dbReference type="ARBA" id="ARBA00006803"/>
    </source>
</evidence>
<protein>
    <recommendedName>
        <fullName evidence="7">Piwi domain-containing protein</fullName>
    </recommendedName>
</protein>
<dbReference type="AlphaFoldDB" id="A0AA36FTG5"/>
<dbReference type="PROSITE" id="PS50822">
    <property type="entry name" value="PIWI"/>
    <property type="match status" value="1"/>
</dbReference>
<dbReference type="Gene3D" id="3.30.420.10">
    <property type="entry name" value="Ribonuclease H-like superfamily/Ribonuclease H"/>
    <property type="match status" value="1"/>
</dbReference>
<feature type="non-terminal residue" evidence="8">
    <location>
        <position position="1"/>
    </location>
</feature>
<feature type="transmembrane region" description="Helical" evidence="6">
    <location>
        <begin position="718"/>
        <end position="739"/>
    </location>
</feature>
<keyword evidence="4 6" id="KW-1133">Transmembrane helix</keyword>
<evidence type="ECO:0000313" key="8">
    <source>
        <dbReference type="EMBL" id="CAJ0566605.1"/>
    </source>
</evidence>
<dbReference type="PANTHER" id="PTHR22891">
    <property type="entry name" value="EUKARYOTIC TRANSLATION INITIATION FACTOR 2C"/>
    <property type="match status" value="1"/>
</dbReference>
<keyword evidence="5 6" id="KW-0472">Membrane</keyword>
<dbReference type="Pfam" id="PF03125">
    <property type="entry name" value="Sre"/>
    <property type="match status" value="1"/>
</dbReference>
<sequence>MTSEVVDLLKNIDLSEPKKLPPGKSGKPTKIATNSYRLTIAKGHAIFKYDVRIYETYVNKQGVASLKELCKQTKDDFTEQDRKAKTVFLLKLLTEKKLLPFGKLEEVVYDRAAILFSLKKYPAVNKLFDAATLKDMNYKCSEECTGVQFELKPVTEDYALTTDDAFRDGDGNIFEFLNLLTSQHAFVRTGKFIVYQSNRAFLFDPSEAGFREADCPALPDGKYLGIGCVAKTAFHGKSVGLHIKVAAILHCKVEQLESVYSPDKLIRIKDQLKGEIKALEQKHQILTQDLLFKRVTETGRRDTMKNIIRKMNMKLGGLNHYVLDTGRIIEQRNLIIGIEFTHPPPTAPGQPPAGPSVLGFSSNCSGDLHSFVGDYKFIQARAGDDRSAIDGPLKQLFKECLNRFKDSYGAMPETIWVYRNGASEGQFPVLLSKEIRLFYEVEELTGGSYLPKMVYIAVSKDHVHRFYLEGGSDKAQNVLPGTVIDTGIVSPSRNEFFLSPHKAFQGTAKAPKYTVLRNGSDINKPSYTMDQIQGTFPPLRVASECAKRGSSNYTQERIKPVHGNVDLEDIEVLNKEMVYSGRQLSKNTGTAWTYLYAVTGLEMLTIIGSTVLYIPFITVVATSGQFHKNLLRLFIFFETPETDVLLFLVSAGRVFLAIISALKMPVIVIERLFACCFIWDYEEKRRPWISYLLIYAQSLFAAAMGTFFLYAFASNPRVSMICFGGGYLVLGAVLLIVYWRLSVYTDHVLAALSSMAYGQTGYLSVRYQVEENIRVFRLMRRIVIGNAVTITVGLGIATLCWLAPRDTLRAEMGKAFCELYIAFYVASFLVVCLWAVEDWRYRFFQLLSKTIRIEPNPGCRPSGFVAVDPNLEATIYFDFYRKAW</sequence>
<feature type="transmembrane region" description="Helical" evidence="6">
    <location>
        <begin position="691"/>
        <end position="712"/>
    </location>
</feature>
<feature type="transmembrane region" description="Helical" evidence="6">
    <location>
        <begin position="594"/>
        <end position="618"/>
    </location>
</feature>
<feature type="transmembrane region" description="Helical" evidence="6">
    <location>
        <begin position="630"/>
        <end position="649"/>
    </location>
</feature>
<proteinExistence type="inferred from homology"/>
<keyword evidence="9" id="KW-1185">Reference proteome</keyword>
<comment type="subcellular location">
    <subcellularLocation>
        <location evidence="1">Membrane</location>
        <topology evidence="1">Multi-pass membrane protein</topology>
    </subcellularLocation>
</comment>
<gene>
    <name evidence="8" type="ORF">MSPICULIGERA_LOCUS5197</name>
</gene>
<dbReference type="InterPro" id="IPR012337">
    <property type="entry name" value="RNaseH-like_sf"/>
</dbReference>
<evidence type="ECO:0000259" key="7">
    <source>
        <dbReference type="PROSITE" id="PS50822"/>
    </source>
</evidence>
<evidence type="ECO:0000256" key="6">
    <source>
        <dbReference type="SAM" id="Phobius"/>
    </source>
</evidence>
<dbReference type="GO" id="GO:0003676">
    <property type="term" value="F:nucleic acid binding"/>
    <property type="evidence" value="ECO:0007669"/>
    <property type="project" value="InterPro"/>
</dbReference>
<dbReference type="InterPro" id="IPR003165">
    <property type="entry name" value="Piwi"/>
</dbReference>
<dbReference type="InterPro" id="IPR004151">
    <property type="entry name" value="7TM_GPCR_serpentine_rcpt_Sre"/>
</dbReference>
<feature type="transmembrane region" description="Helical" evidence="6">
    <location>
        <begin position="782"/>
        <end position="804"/>
    </location>
</feature>
<evidence type="ECO:0000256" key="5">
    <source>
        <dbReference type="ARBA" id="ARBA00023136"/>
    </source>
</evidence>
<evidence type="ECO:0000256" key="1">
    <source>
        <dbReference type="ARBA" id="ARBA00004141"/>
    </source>
</evidence>
<organism evidence="8 9">
    <name type="scientific">Mesorhabditis spiculigera</name>
    <dbReference type="NCBI Taxonomy" id="96644"/>
    <lineage>
        <taxon>Eukaryota</taxon>
        <taxon>Metazoa</taxon>
        <taxon>Ecdysozoa</taxon>
        <taxon>Nematoda</taxon>
        <taxon>Chromadorea</taxon>
        <taxon>Rhabditida</taxon>
        <taxon>Rhabditina</taxon>
        <taxon>Rhabditomorpha</taxon>
        <taxon>Rhabditoidea</taxon>
        <taxon>Rhabditidae</taxon>
        <taxon>Mesorhabditinae</taxon>
        <taxon>Mesorhabditis</taxon>
    </lineage>
</organism>
<feature type="domain" description="Piwi" evidence="7">
    <location>
        <begin position="285"/>
        <end position="532"/>
    </location>
</feature>
<name>A0AA36FTG5_9BILA</name>
<reference evidence="8" key="1">
    <citation type="submission" date="2023-06" db="EMBL/GenBank/DDBJ databases">
        <authorList>
            <person name="Delattre M."/>
        </authorList>
    </citation>
    <scope>NUCLEOTIDE SEQUENCE</scope>
    <source>
        <strain evidence="8">AF72</strain>
    </source>
</reference>
<dbReference type="InterPro" id="IPR036397">
    <property type="entry name" value="RNaseH_sf"/>
</dbReference>
<dbReference type="SMART" id="SM00950">
    <property type="entry name" value="Piwi"/>
    <property type="match status" value="1"/>
</dbReference>
<dbReference type="Gene3D" id="3.40.50.2300">
    <property type="match status" value="1"/>
</dbReference>
<feature type="transmembrane region" description="Helical" evidence="6">
    <location>
        <begin position="819"/>
        <end position="836"/>
    </location>
</feature>
<dbReference type="SUPFAM" id="SSF53098">
    <property type="entry name" value="Ribonuclease H-like"/>
    <property type="match status" value="1"/>
</dbReference>
<evidence type="ECO:0000256" key="4">
    <source>
        <dbReference type="ARBA" id="ARBA00022989"/>
    </source>
</evidence>
<dbReference type="EMBL" id="CATQJA010001276">
    <property type="protein sequence ID" value="CAJ0566605.1"/>
    <property type="molecule type" value="Genomic_DNA"/>
</dbReference>
<dbReference type="GO" id="GO:0007606">
    <property type="term" value="P:sensory perception of chemical stimulus"/>
    <property type="evidence" value="ECO:0007669"/>
    <property type="project" value="InterPro"/>
</dbReference>
<dbReference type="Proteomes" id="UP001177023">
    <property type="component" value="Unassembled WGS sequence"/>
</dbReference>
<evidence type="ECO:0000256" key="3">
    <source>
        <dbReference type="ARBA" id="ARBA00022692"/>
    </source>
</evidence>
<comment type="similarity">
    <text evidence="2">Belongs to the nematode receptor-like protein sre family.</text>
</comment>
<feature type="transmembrane region" description="Helical" evidence="6">
    <location>
        <begin position="655"/>
        <end position="679"/>
    </location>
</feature>
<evidence type="ECO:0000313" key="9">
    <source>
        <dbReference type="Proteomes" id="UP001177023"/>
    </source>
</evidence>